<evidence type="ECO:0000313" key="1">
    <source>
        <dbReference type="EMBL" id="PNY27572.1"/>
    </source>
</evidence>
<protein>
    <submittedName>
        <fullName evidence="1">Uncharacterized protein</fullName>
    </submittedName>
</protein>
<sequence length="176" mass="20064">MTQLVAVALYSRDHFSRGNARRIFGYEAYHWGILIMPQKSQGRDCQAFEATDASNIDPVTFRMTNPTMDWRFRATENVDPTLSAKLLGRIVIGQVPDGVSSAELRDFFESVPLPVKNTHPQQSCVTWAVDAIRSLQSQGWVWKFELDRFKDMALSYADERMKGLDSTEPSVKHYSI</sequence>
<dbReference type="Pfam" id="PF21858">
    <property type="entry name" value="DUF6914"/>
    <property type="match status" value="1"/>
</dbReference>
<keyword evidence="2" id="KW-1185">Reference proteome</keyword>
<dbReference type="InterPro" id="IPR054208">
    <property type="entry name" value="DUF6914"/>
</dbReference>
<dbReference type="OrthoDB" id="4924482at2759"/>
<proteinExistence type="predicted"/>
<organism evidence="1 2">
    <name type="scientific">Tolypocladium capitatum</name>
    <dbReference type="NCBI Taxonomy" id="45235"/>
    <lineage>
        <taxon>Eukaryota</taxon>
        <taxon>Fungi</taxon>
        <taxon>Dikarya</taxon>
        <taxon>Ascomycota</taxon>
        <taxon>Pezizomycotina</taxon>
        <taxon>Sordariomycetes</taxon>
        <taxon>Hypocreomycetidae</taxon>
        <taxon>Hypocreales</taxon>
        <taxon>Ophiocordycipitaceae</taxon>
        <taxon>Tolypocladium</taxon>
    </lineage>
</organism>
<evidence type="ECO:0000313" key="2">
    <source>
        <dbReference type="Proteomes" id="UP000236621"/>
    </source>
</evidence>
<dbReference type="EMBL" id="NRSZ01000386">
    <property type="protein sequence ID" value="PNY27572.1"/>
    <property type="molecule type" value="Genomic_DNA"/>
</dbReference>
<accession>A0A2K3QJ50</accession>
<gene>
    <name evidence="1" type="ORF">TCAP_02502</name>
</gene>
<reference evidence="1 2" key="1">
    <citation type="submission" date="2017-08" db="EMBL/GenBank/DDBJ databases">
        <title>Harnessing the power of phylogenomics to disentangle the directionality and signatures of interkingdom host jumping in the parasitic fungal genus Tolypocladium.</title>
        <authorList>
            <person name="Quandt C.A."/>
            <person name="Patterson W."/>
            <person name="Spatafora J.W."/>
        </authorList>
    </citation>
    <scope>NUCLEOTIDE SEQUENCE [LARGE SCALE GENOMIC DNA]</scope>
    <source>
        <strain evidence="1 2">CBS 113982</strain>
    </source>
</reference>
<comment type="caution">
    <text evidence="1">The sequence shown here is derived from an EMBL/GenBank/DDBJ whole genome shotgun (WGS) entry which is preliminary data.</text>
</comment>
<dbReference type="Proteomes" id="UP000236621">
    <property type="component" value="Unassembled WGS sequence"/>
</dbReference>
<dbReference type="AlphaFoldDB" id="A0A2K3QJ50"/>
<name>A0A2K3QJ50_9HYPO</name>